<evidence type="ECO:0000256" key="2">
    <source>
        <dbReference type="SAM" id="Phobius"/>
    </source>
</evidence>
<reference evidence="3 4" key="1">
    <citation type="journal article" date="2020" name="New Microbes New Infect">
        <title>Sellimonas caecigallum sp. nov., description and genome sequence of a new member of the Sellimonas genus isolated from the cecum of feral chicken.</title>
        <authorList>
            <person name="Wongkuna S."/>
            <person name="Ghimire S."/>
            <person name="Antony L."/>
            <person name="Chankhamhaengdecha S."/>
            <person name="Janvilisri T."/>
            <person name="Scaria J."/>
        </authorList>
    </citation>
    <scope>NUCLEOTIDE SEQUENCE [LARGE SCALE GENOMIC DNA]</scope>
    <source>
        <strain evidence="3 4">SW451</strain>
    </source>
</reference>
<keyword evidence="2" id="KW-0472">Membrane</keyword>
<feature type="transmembrane region" description="Helical" evidence="2">
    <location>
        <begin position="86"/>
        <end position="106"/>
    </location>
</feature>
<feature type="region of interest" description="Disordered" evidence="1">
    <location>
        <begin position="299"/>
        <end position="344"/>
    </location>
</feature>
<feature type="transmembrane region" description="Helical" evidence="2">
    <location>
        <begin position="242"/>
        <end position="266"/>
    </location>
</feature>
<comment type="caution">
    <text evidence="3">The sequence shown here is derived from an EMBL/GenBank/DDBJ whole genome shotgun (WGS) entry which is preliminary data.</text>
</comment>
<feature type="transmembrane region" description="Helical" evidence="2">
    <location>
        <begin position="112"/>
        <end position="135"/>
    </location>
</feature>
<dbReference type="Proteomes" id="UP000779049">
    <property type="component" value="Unassembled WGS sequence"/>
</dbReference>
<evidence type="ECO:0000313" key="4">
    <source>
        <dbReference type="Proteomes" id="UP000779049"/>
    </source>
</evidence>
<protein>
    <submittedName>
        <fullName evidence="3">Uncharacterized protein</fullName>
    </submittedName>
</protein>
<gene>
    <name evidence="3" type="ORF">FLB61_01860</name>
</gene>
<name>A0ABS7L4H1_9FIRM</name>
<keyword evidence="4" id="KW-1185">Reference proteome</keyword>
<feature type="transmembrane region" description="Helical" evidence="2">
    <location>
        <begin position="21"/>
        <end position="39"/>
    </location>
</feature>
<dbReference type="EMBL" id="VIRV01000001">
    <property type="protein sequence ID" value="MBY0757857.1"/>
    <property type="molecule type" value="Genomic_DNA"/>
</dbReference>
<keyword evidence="2" id="KW-1133">Transmembrane helix</keyword>
<feature type="transmembrane region" description="Helical" evidence="2">
    <location>
        <begin position="142"/>
        <end position="168"/>
    </location>
</feature>
<organism evidence="3 4">
    <name type="scientific">Sellimonas caecigallum</name>
    <dbReference type="NCBI Taxonomy" id="2592333"/>
    <lineage>
        <taxon>Bacteria</taxon>
        <taxon>Bacillati</taxon>
        <taxon>Bacillota</taxon>
        <taxon>Clostridia</taxon>
        <taxon>Lachnospirales</taxon>
        <taxon>Lachnospiraceae</taxon>
        <taxon>Sellimonas</taxon>
    </lineage>
</organism>
<evidence type="ECO:0000256" key="1">
    <source>
        <dbReference type="SAM" id="MobiDB-lite"/>
    </source>
</evidence>
<sequence length="378" mass="42562">MSSLFVLKEQLQAFYAKYSKGIDKMIQLLLAFIVFYLINSKMGFMETFANPVVTVVLAVICAFLPCTFTVIASAVLMLIHMQALSMGVLLVAAAIFAVMLIFYFRFAPDKAIIVLLMVIAFCFKIPFAVPIAFALTSVPTCIIPICFGTIIYYIMTYLEVSSTVVTGADGITGQMTLFATQVMQNSEMWTYVASFAVCVLIVYTVRRSEADHSWKIAMAAGAVADIIVIVAGGIALNIQFPYITVIFGNIISVILALILEFCVFSVDYSRAEKFQYEDDEYYYYVKAIPKVSVTVPEKKVKQISKRRHDRKEEGEENQTESKAEHPKPETREGKKTEETSFIPGMTEELLLAKRLQEEIDLEEIIKKELQDKEEKNRN</sequence>
<feature type="transmembrane region" description="Helical" evidence="2">
    <location>
        <begin position="217"/>
        <end position="236"/>
    </location>
</feature>
<accession>A0ABS7L4H1</accession>
<feature type="transmembrane region" description="Helical" evidence="2">
    <location>
        <begin position="51"/>
        <end position="79"/>
    </location>
</feature>
<proteinExistence type="predicted"/>
<evidence type="ECO:0000313" key="3">
    <source>
        <dbReference type="EMBL" id="MBY0757857.1"/>
    </source>
</evidence>
<feature type="transmembrane region" description="Helical" evidence="2">
    <location>
        <begin position="188"/>
        <end position="205"/>
    </location>
</feature>
<dbReference type="RefSeq" id="WP_221919244.1">
    <property type="nucleotide sequence ID" value="NZ_CP173660.1"/>
</dbReference>
<keyword evidence="2" id="KW-0812">Transmembrane</keyword>
<feature type="compositionally biased region" description="Basic and acidic residues" evidence="1">
    <location>
        <begin position="319"/>
        <end position="338"/>
    </location>
</feature>